<accession>A0A2N7X790</accession>
<evidence type="ECO:0000256" key="10">
    <source>
        <dbReference type="PIRNR" id="PIRNR002884"/>
    </source>
</evidence>
<reference evidence="13 14" key="1">
    <citation type="submission" date="2018-01" db="EMBL/GenBank/DDBJ databases">
        <title>Whole genome analyses suggest that Burkholderia sensu lato contains two further novel genera in the rhizoxinica-symbiotica group Mycetohabitans gen. nov., and Trinickia gen. nov.: implications for the evolution of diazotrophy and nodulation in the Burkholderiaceae.</title>
        <authorList>
            <person name="Estrada-de los Santos P."/>
            <person name="Palmer M."/>
            <person name="Chavez-Ramirez B."/>
            <person name="Beukes C."/>
            <person name="Steenkamp E.T."/>
            <person name="Hirsch A.M."/>
            <person name="Manyaka P."/>
            <person name="Maluk M."/>
            <person name="Lafos M."/>
            <person name="Crook M."/>
            <person name="Gross E."/>
            <person name="Simon M.F."/>
            <person name="Bueno dos Reis Junior F."/>
            <person name="Poole P.S."/>
            <person name="Venter S.N."/>
            <person name="James E.K."/>
        </authorList>
    </citation>
    <scope>NUCLEOTIDE SEQUENCE [LARGE SCALE GENOMIC DNA]</scope>
    <source>
        <strain evidence="13 14">JPY 581</strain>
    </source>
</reference>
<dbReference type="NCBIfam" id="NF008368">
    <property type="entry name" value="PRK11166.1"/>
    <property type="match status" value="1"/>
</dbReference>
<comment type="function">
    <text evidence="10">Plays an important role in bacterial chemotaxis signal transduction pathway by accelerating the dephosphorylation of phosphorylated CheY (CheY-P).</text>
</comment>
<evidence type="ECO:0000256" key="2">
    <source>
        <dbReference type="ARBA" id="ARBA00005908"/>
    </source>
</evidence>
<sequence length="238" mass="26247">MDQPTNLLSEGADLADLTTDRILARIGQLTRTLRDSILELGLDKQVEHAAQTVTDARQRLNYVANMTEQAAQRVLGAIEIAKPMQEQMQSDAKSLDSRWEQWYDAPIEREEVRALLSETRTFLGGVSEATSATNAQLLEIMMAQDFQDLTGQVIKKIMDVVYSIEQQLLSVLIENIAPERREQFAQNAAALAAEPGTSFSTSSDDDGLLNGPQINPQGKADVVQDQQQVDDLLASLGF</sequence>
<name>A0A2N7X790_9BURK</name>
<dbReference type="Gene3D" id="1.10.287.500">
    <property type="entry name" value="Helix hairpin bin"/>
    <property type="match status" value="1"/>
</dbReference>
<evidence type="ECO:0000313" key="13">
    <source>
        <dbReference type="EMBL" id="PMS37477.1"/>
    </source>
</evidence>
<evidence type="ECO:0000256" key="9">
    <source>
        <dbReference type="ARBA" id="ARBA00029599"/>
    </source>
</evidence>
<dbReference type="Pfam" id="PF04344">
    <property type="entry name" value="CheZ"/>
    <property type="match status" value="1"/>
</dbReference>
<dbReference type="AlphaFoldDB" id="A0A2N7X790"/>
<dbReference type="SUPFAM" id="SSF75708">
    <property type="entry name" value="Chemotaxis phosphatase CheZ"/>
    <property type="match status" value="1"/>
</dbReference>
<evidence type="ECO:0000256" key="3">
    <source>
        <dbReference type="ARBA" id="ARBA00018484"/>
    </source>
</evidence>
<keyword evidence="4 10" id="KW-0963">Cytoplasm</keyword>
<evidence type="ECO:0000313" key="14">
    <source>
        <dbReference type="Proteomes" id="UP000235777"/>
    </source>
</evidence>
<feature type="site" description="Enhances dephosphorylation of CheY-P" evidence="11">
    <location>
        <position position="152"/>
    </location>
</feature>
<dbReference type="GO" id="GO:0009288">
    <property type="term" value="C:bacterial-type flagellum"/>
    <property type="evidence" value="ECO:0007669"/>
    <property type="project" value="InterPro"/>
</dbReference>
<evidence type="ECO:0000256" key="12">
    <source>
        <dbReference type="SAM" id="MobiDB-lite"/>
    </source>
</evidence>
<keyword evidence="14" id="KW-1185">Reference proteome</keyword>
<organism evidence="13 14">
    <name type="scientific">Trinickia symbiotica</name>
    <dbReference type="NCBI Taxonomy" id="863227"/>
    <lineage>
        <taxon>Bacteria</taxon>
        <taxon>Pseudomonadati</taxon>
        <taxon>Pseudomonadota</taxon>
        <taxon>Betaproteobacteria</taxon>
        <taxon>Burkholderiales</taxon>
        <taxon>Burkholderiaceae</taxon>
        <taxon>Trinickia</taxon>
    </lineage>
</organism>
<dbReference type="STRING" id="863227.GCA_000373005_02921"/>
<dbReference type="PANTHER" id="PTHR43693:SF1">
    <property type="entry name" value="PROTEIN PHOSPHATASE CHEZ"/>
    <property type="match status" value="1"/>
</dbReference>
<evidence type="ECO:0000256" key="4">
    <source>
        <dbReference type="ARBA" id="ARBA00022490"/>
    </source>
</evidence>
<dbReference type="PANTHER" id="PTHR43693">
    <property type="entry name" value="PROTEIN PHOSPHATASE CHEZ"/>
    <property type="match status" value="1"/>
</dbReference>
<dbReference type="OrthoDB" id="9773007at2"/>
<comment type="caution">
    <text evidence="13">The sequence shown here is derived from an EMBL/GenBank/DDBJ whole genome shotgun (WGS) entry which is preliminary data.</text>
</comment>
<gene>
    <name evidence="13" type="ORF">C0Z20_05755</name>
</gene>
<feature type="region of interest" description="Disordered" evidence="12">
    <location>
        <begin position="195"/>
        <end position="222"/>
    </location>
</feature>
<evidence type="ECO:0000256" key="7">
    <source>
        <dbReference type="ARBA" id="ARBA00022801"/>
    </source>
</evidence>
<keyword evidence="6 10" id="KW-0283">Flagellar rotation</keyword>
<comment type="subcellular location">
    <subcellularLocation>
        <location evidence="1 10">Cytoplasm</location>
    </subcellularLocation>
</comment>
<keyword evidence="8 10" id="KW-0904">Protein phosphatase</keyword>
<evidence type="ECO:0000256" key="5">
    <source>
        <dbReference type="ARBA" id="ARBA00022500"/>
    </source>
</evidence>
<dbReference type="GO" id="GO:0005737">
    <property type="term" value="C:cytoplasm"/>
    <property type="evidence" value="ECO:0007669"/>
    <property type="project" value="UniProtKB-SubCell"/>
</dbReference>
<dbReference type="GO" id="GO:0004721">
    <property type="term" value="F:phosphoprotein phosphatase activity"/>
    <property type="evidence" value="ECO:0007669"/>
    <property type="project" value="UniProtKB-KW"/>
</dbReference>
<comment type="similarity">
    <text evidence="2 10">Belongs to the CheZ family.</text>
</comment>
<dbReference type="Proteomes" id="UP000235777">
    <property type="component" value="Unassembled WGS sequence"/>
</dbReference>
<evidence type="ECO:0000256" key="1">
    <source>
        <dbReference type="ARBA" id="ARBA00004496"/>
    </source>
</evidence>
<protein>
    <recommendedName>
        <fullName evidence="3 10">Protein phosphatase CheZ</fullName>
        <ecNumber evidence="10">3.1.3.-</ecNumber>
    </recommendedName>
    <alternativeName>
        <fullName evidence="9 10">Chemotaxis protein CheZ</fullName>
    </alternativeName>
</protein>
<dbReference type="EC" id="3.1.3.-" evidence="10"/>
<dbReference type="GO" id="GO:0006935">
    <property type="term" value="P:chemotaxis"/>
    <property type="evidence" value="ECO:0007669"/>
    <property type="project" value="UniProtKB-KW"/>
</dbReference>
<keyword evidence="5 10" id="KW-0145">Chemotaxis</keyword>
<keyword evidence="7 10" id="KW-0378">Hydrolase</keyword>
<comment type="subunit">
    <text evidence="10">Homodimer.</text>
</comment>
<dbReference type="EMBL" id="PNYC01000003">
    <property type="protein sequence ID" value="PMS37477.1"/>
    <property type="molecule type" value="Genomic_DNA"/>
</dbReference>
<evidence type="ECO:0000256" key="6">
    <source>
        <dbReference type="ARBA" id="ARBA00022779"/>
    </source>
</evidence>
<evidence type="ECO:0000256" key="11">
    <source>
        <dbReference type="PIRSR" id="PIRSR002884-1"/>
    </source>
</evidence>
<proteinExistence type="inferred from homology"/>
<dbReference type="InterPro" id="IPR050992">
    <property type="entry name" value="CheZ_family_phosphatases"/>
</dbReference>
<dbReference type="PIRSF" id="PIRSF002884">
    <property type="entry name" value="CheZ"/>
    <property type="match status" value="1"/>
</dbReference>
<dbReference type="RefSeq" id="WP_018441496.1">
    <property type="nucleotide sequence ID" value="NZ_KB890176.1"/>
</dbReference>
<dbReference type="InterPro" id="IPR007439">
    <property type="entry name" value="Chemotax_Pase_CheZ"/>
</dbReference>
<dbReference type="GO" id="GO:0050920">
    <property type="term" value="P:regulation of chemotaxis"/>
    <property type="evidence" value="ECO:0007669"/>
    <property type="project" value="InterPro"/>
</dbReference>
<evidence type="ECO:0000256" key="8">
    <source>
        <dbReference type="ARBA" id="ARBA00022912"/>
    </source>
</evidence>
<dbReference type="GO" id="GO:0097588">
    <property type="term" value="P:archaeal or bacterial-type flagellum-dependent cell motility"/>
    <property type="evidence" value="ECO:0007669"/>
    <property type="project" value="UniProtKB-KW"/>
</dbReference>